<dbReference type="InterPro" id="IPR056483">
    <property type="entry name" value="Hisat_C"/>
</dbReference>
<gene>
    <name evidence="2" type="ORF">FSP39_005929</name>
</gene>
<proteinExistence type="predicted"/>
<sequence length="228" mass="25963">MSDIVIREVTEEDYEGVVGIRTAYGGRDYLPGLYHNILKRHKGFVAILDGKMKLMIYQMPMKCLKSAIKNQKLFQQDVRSLSGSDIEELLSNRDLTKHLFSGDIFSSDWMPLRIMPENASNILADNGVVFGSNVDDAKKAMLSIGHPQLSSIGLSYVLDFYGAQHSHVKDHIVKHLQTVVDYKEETFQLEIFSEDSDISFIQKVVLDLGFQLNRVDLKEIYCIEQKLD</sequence>
<evidence type="ECO:0000313" key="2">
    <source>
        <dbReference type="EMBL" id="KAK3089726.1"/>
    </source>
</evidence>
<dbReference type="PANTHER" id="PTHR47403">
    <property type="entry name" value="LOC100145250 PROTEIN"/>
    <property type="match status" value="1"/>
</dbReference>
<accession>A0AA89BQ05</accession>
<keyword evidence="3" id="KW-1185">Reference proteome</keyword>
<organism evidence="2 3">
    <name type="scientific">Pinctada imbricata</name>
    <name type="common">Atlantic pearl-oyster</name>
    <name type="synonym">Pinctada martensii</name>
    <dbReference type="NCBI Taxonomy" id="66713"/>
    <lineage>
        <taxon>Eukaryota</taxon>
        <taxon>Metazoa</taxon>
        <taxon>Spiralia</taxon>
        <taxon>Lophotrochozoa</taxon>
        <taxon>Mollusca</taxon>
        <taxon>Bivalvia</taxon>
        <taxon>Autobranchia</taxon>
        <taxon>Pteriomorphia</taxon>
        <taxon>Pterioida</taxon>
        <taxon>Pterioidea</taxon>
        <taxon>Pteriidae</taxon>
        <taxon>Pinctada</taxon>
    </lineage>
</organism>
<dbReference type="EMBL" id="VSWD01000010">
    <property type="protein sequence ID" value="KAK3089726.1"/>
    <property type="molecule type" value="Genomic_DNA"/>
</dbReference>
<dbReference type="Pfam" id="PF24066">
    <property type="entry name" value="Hisat_C"/>
    <property type="match status" value="1"/>
</dbReference>
<evidence type="ECO:0000313" key="3">
    <source>
        <dbReference type="Proteomes" id="UP001186944"/>
    </source>
</evidence>
<dbReference type="PANTHER" id="PTHR47403:SF6">
    <property type="entry name" value="N-ACETYLTRANSFERASE DOMAIN-CONTAINING PROTEIN"/>
    <property type="match status" value="1"/>
</dbReference>
<dbReference type="Proteomes" id="UP001186944">
    <property type="component" value="Unassembled WGS sequence"/>
</dbReference>
<evidence type="ECO:0000259" key="1">
    <source>
        <dbReference type="Pfam" id="PF24066"/>
    </source>
</evidence>
<comment type="caution">
    <text evidence="2">The sequence shown here is derived from an EMBL/GenBank/DDBJ whole genome shotgun (WGS) entry which is preliminary data.</text>
</comment>
<name>A0AA89BQ05_PINIB</name>
<reference evidence="2" key="1">
    <citation type="submission" date="2019-08" db="EMBL/GenBank/DDBJ databases">
        <title>The improved chromosome-level genome for the pearl oyster Pinctada fucata martensii using PacBio sequencing and Hi-C.</title>
        <authorList>
            <person name="Zheng Z."/>
        </authorList>
    </citation>
    <scope>NUCLEOTIDE SEQUENCE</scope>
    <source>
        <strain evidence="2">ZZ-2019</strain>
        <tissue evidence="2">Adductor muscle</tissue>
    </source>
</reference>
<dbReference type="AlphaFoldDB" id="A0AA89BQ05"/>
<protein>
    <recommendedName>
        <fullName evidence="1">Histidine N-acetyltransferase C-terminal domain-containing protein</fullName>
    </recommendedName>
</protein>
<feature type="domain" description="Histidine N-acetyltransferase C-terminal" evidence="1">
    <location>
        <begin position="79"/>
        <end position="192"/>
    </location>
</feature>